<keyword evidence="3" id="KW-1185">Reference proteome</keyword>
<evidence type="ECO:0000313" key="3">
    <source>
        <dbReference type="Proteomes" id="UP000272942"/>
    </source>
</evidence>
<proteinExistence type="predicted"/>
<feature type="compositionally biased region" description="Low complexity" evidence="1">
    <location>
        <begin position="217"/>
        <end position="239"/>
    </location>
</feature>
<name>A0A183B0A1_9TREM</name>
<evidence type="ECO:0000313" key="4">
    <source>
        <dbReference type="WBParaSite" id="ECPE_0001267201-mRNA-1"/>
    </source>
</evidence>
<evidence type="ECO:0000256" key="1">
    <source>
        <dbReference type="SAM" id="MobiDB-lite"/>
    </source>
</evidence>
<feature type="region of interest" description="Disordered" evidence="1">
    <location>
        <begin position="525"/>
        <end position="606"/>
    </location>
</feature>
<feature type="compositionally biased region" description="Basic and acidic residues" evidence="1">
    <location>
        <begin position="12"/>
        <end position="26"/>
    </location>
</feature>
<dbReference type="EMBL" id="UZAN01053300">
    <property type="protein sequence ID" value="VDP89910.1"/>
    <property type="molecule type" value="Genomic_DNA"/>
</dbReference>
<evidence type="ECO:0000313" key="2">
    <source>
        <dbReference type="EMBL" id="VDP89910.1"/>
    </source>
</evidence>
<dbReference type="Proteomes" id="UP000272942">
    <property type="component" value="Unassembled WGS sequence"/>
</dbReference>
<feature type="compositionally biased region" description="Basic residues" evidence="1">
    <location>
        <begin position="246"/>
        <end position="259"/>
    </location>
</feature>
<dbReference type="WBParaSite" id="ECPE_0001267201-mRNA-1">
    <property type="protein sequence ID" value="ECPE_0001267201-mRNA-1"/>
    <property type="gene ID" value="ECPE_0001267201"/>
</dbReference>
<protein>
    <submittedName>
        <fullName evidence="4">Flocculation protein FLO11-like</fullName>
    </submittedName>
</protein>
<feature type="region of interest" description="Disordered" evidence="1">
    <location>
        <begin position="216"/>
        <end position="275"/>
    </location>
</feature>
<organism evidence="4">
    <name type="scientific">Echinostoma caproni</name>
    <dbReference type="NCBI Taxonomy" id="27848"/>
    <lineage>
        <taxon>Eukaryota</taxon>
        <taxon>Metazoa</taxon>
        <taxon>Spiralia</taxon>
        <taxon>Lophotrochozoa</taxon>
        <taxon>Platyhelminthes</taxon>
        <taxon>Trematoda</taxon>
        <taxon>Digenea</taxon>
        <taxon>Plagiorchiida</taxon>
        <taxon>Echinostomata</taxon>
        <taxon>Echinostomatoidea</taxon>
        <taxon>Echinostomatidae</taxon>
        <taxon>Echinostoma</taxon>
    </lineage>
</organism>
<feature type="region of interest" description="Disordered" evidence="1">
    <location>
        <begin position="1"/>
        <end position="26"/>
    </location>
</feature>
<feature type="compositionally biased region" description="Basic and acidic residues" evidence="1">
    <location>
        <begin position="474"/>
        <end position="487"/>
    </location>
</feature>
<accession>A0A183B0A1</accession>
<feature type="compositionally biased region" description="Polar residues" evidence="1">
    <location>
        <begin position="589"/>
        <end position="606"/>
    </location>
</feature>
<feature type="region of interest" description="Disordered" evidence="1">
    <location>
        <begin position="413"/>
        <end position="443"/>
    </location>
</feature>
<feature type="region of interest" description="Disordered" evidence="1">
    <location>
        <begin position="474"/>
        <end position="505"/>
    </location>
</feature>
<feature type="compositionally biased region" description="Low complexity" evidence="1">
    <location>
        <begin position="1"/>
        <end position="10"/>
    </location>
</feature>
<dbReference type="AlphaFoldDB" id="A0A183B0A1"/>
<sequence>MISNPSSSSSDRLVRSEPLRPVKDPGTKKRKILWKFCRSVGRDTRNDVKWYMNQMSAGTEDGGSNESIGQEIDILSMGSCQSAAMMLHKGTKDSEDIPSTEVFYRDAGIIIRSVPRPLPPPQSFQSMDSGVIANVTSHIFPTPSTSLSEFVASSRMARESVDLQTSVYKENQEQRSSLLSSADLTFGQRESILKETGEMKSANVLSLKSLIEQLQTSSPKETSSKPSLSPPLIKLPLMPKAEKPTKKTSKRSLRGARKTAVKDKIPTDKQGSISQPKTITMNEQPQVNQLHRAVMLANDLVKRREKKSLKKNVNLEKESEMDPLNSTHLGDTVKRTSATINPEKSRPLKLLGLDLQKVTPDVLDKRVGPGSKIQEPLEQDRENTMNGRIALDHSGEKSTLKKIMREIAPEMQLTEPKQKAVSPKAPSGLHSRTKDRERIPGTKCNIPKLSAHLETEGYQPTEQQNVALAENGIDDPRKNVAETKEPVIEAESSKPSSEPKVPLETVEVKKKDGDDVRVKEVEKIGKALKTDGQPVGSATQTTGEPKQPVIERESRTPLPSAQTEDVNKQIPIASPSVTNVTEKDKPMTQPAQSAPAATSVEPSTTSEARLLKGLRKLKGRGGIRMIVAVARHLSEFLVLRQKEGGNSI</sequence>
<gene>
    <name evidence="2" type="ORF">ECPE_LOCUS12638</name>
</gene>
<reference evidence="4" key="1">
    <citation type="submission" date="2016-06" db="UniProtKB">
        <authorList>
            <consortium name="WormBaseParasite"/>
        </authorList>
    </citation>
    <scope>IDENTIFICATION</scope>
</reference>
<reference evidence="2 3" key="2">
    <citation type="submission" date="2018-11" db="EMBL/GenBank/DDBJ databases">
        <authorList>
            <consortium name="Pathogen Informatics"/>
        </authorList>
    </citation>
    <scope>NUCLEOTIDE SEQUENCE [LARGE SCALE GENOMIC DNA]</scope>
    <source>
        <strain evidence="2 3">Egypt</strain>
    </source>
</reference>